<feature type="repeat" description="Solcar" evidence="10">
    <location>
        <begin position="334"/>
        <end position="417"/>
    </location>
</feature>
<dbReference type="GO" id="GO:0022857">
    <property type="term" value="F:transmembrane transporter activity"/>
    <property type="evidence" value="ECO:0007669"/>
    <property type="project" value="TreeGrafter"/>
</dbReference>
<dbReference type="OrthoDB" id="2382881at2759"/>
<evidence type="ECO:0000313" key="14">
    <source>
        <dbReference type="EMBL" id="CDP27414.1"/>
    </source>
</evidence>
<dbReference type="RefSeq" id="XP_001909687.1">
    <property type="nucleotide sequence ID" value="XM_001909652.1"/>
</dbReference>
<dbReference type="Proteomes" id="UP000001197">
    <property type="component" value="Chromosome 3"/>
</dbReference>
<evidence type="ECO:0000256" key="7">
    <source>
        <dbReference type="ARBA" id="ARBA00022989"/>
    </source>
</evidence>
<evidence type="ECO:0000256" key="12">
    <source>
        <dbReference type="SAM" id="MobiDB-lite"/>
    </source>
</evidence>
<dbReference type="AlphaFoldDB" id="B2B1B3"/>
<evidence type="ECO:0000256" key="3">
    <source>
        <dbReference type="ARBA" id="ARBA00022448"/>
    </source>
</evidence>
<evidence type="ECO:0000256" key="11">
    <source>
        <dbReference type="RuleBase" id="RU000488"/>
    </source>
</evidence>
<keyword evidence="7" id="KW-1133">Transmembrane helix</keyword>
<accession>B2B1B3</accession>
<comment type="similarity">
    <text evidence="2 11">Belongs to the mitochondrial carrier (TC 2.A.29) family.</text>
</comment>
<dbReference type="InterPro" id="IPR023395">
    <property type="entry name" value="MCP_dom_sf"/>
</dbReference>
<sequence length="429" mass="47578">MPTELQSAENDHRQRILLQQDGAAHSHHRPPFPIMPPSQQQQQQQQQQQPHQLNVNQNEATSSSRGTNSSGTTTTTSSSATTTSAARTDPRFATTNQPTPLSSNALYQRFLKRYRVEVAASASSVLSTLTTFPLDSVKTRMQTYRYNGFVDCVRRTYQTEKFRGFFRGVTAPMASITLVRTISFSIYQRSKYAYSDWVKRHFGVDVMAQVAQQGSYPNFWSIATFGAAGMTAGSCITAIACPFELTKLSAQVSVLIADKKNCPKPESHAIAASYQNKGTLKTMGNIIKHRGIGGLYTGFRLHLLRDTLGTGTYFMTYESSKQLLTTFGGDGTHSNPLAVLVAGGLCGIVSWALIYPVDSAKSIYQRNSLMYSKGQKVEPVKIAFFQRNMYRGLGVSMGRSCAVNAVFFSSFEFLKKRIKAMDEQNHHQL</sequence>
<dbReference type="PANTHER" id="PTHR45624">
    <property type="entry name" value="MITOCHONDRIAL BASIC AMINO ACIDS TRANSPORTER-RELATED"/>
    <property type="match status" value="1"/>
</dbReference>
<feature type="region of interest" description="Disordered" evidence="12">
    <location>
        <begin position="1"/>
        <end position="100"/>
    </location>
</feature>
<evidence type="ECO:0000256" key="10">
    <source>
        <dbReference type="PROSITE-ProRule" id="PRU00282"/>
    </source>
</evidence>
<feature type="compositionally biased region" description="Low complexity" evidence="12">
    <location>
        <begin position="60"/>
        <end position="87"/>
    </location>
</feature>
<reference evidence="13" key="2">
    <citation type="submission" date="2008-07" db="EMBL/GenBank/DDBJ databases">
        <authorList>
            <person name="Genoscope - CEA"/>
        </authorList>
    </citation>
    <scope>NUCLEOTIDE SEQUENCE</scope>
    <source>
        <strain evidence="13">S mat+</strain>
    </source>
</reference>
<dbReference type="HOGENOM" id="CLU_015166_4_0_1"/>
<dbReference type="PANTHER" id="PTHR45624:SF9">
    <property type="entry name" value="CARRIER PROTEIN, PUTATIVE (AFU_ORTHOLOGUE AFUA_4G06390)-RELATED"/>
    <property type="match status" value="1"/>
</dbReference>
<reference evidence="15" key="3">
    <citation type="journal article" date="2014" name="Genetics">
        <title>Maintaining two mating types: Structure of the mating type locus and its role in heterokaryosis in Podospora anserina.</title>
        <authorList>
            <person name="Grognet P."/>
            <person name="Bidard F."/>
            <person name="Kuchly C."/>
            <person name="Tong L.C.H."/>
            <person name="Coppin E."/>
            <person name="Benkhali J.A."/>
            <person name="Couloux A."/>
            <person name="Wincker P."/>
            <person name="Debuchy R."/>
            <person name="Silar P."/>
        </authorList>
    </citation>
    <scope>GENOME REANNOTATION</scope>
    <source>
        <strain evidence="15">S / ATCC MYA-4624 / DSM 980 / FGSC 10383</strain>
    </source>
</reference>
<protein>
    <submittedName>
        <fullName evidence="13">Podospora anserina S mat+ genomic DNA chromosome 3, supercontig 2</fullName>
    </submittedName>
    <submittedName>
        <fullName evidence="14">Solute carrier</fullName>
    </submittedName>
</protein>
<evidence type="ECO:0000256" key="6">
    <source>
        <dbReference type="ARBA" id="ARBA00022792"/>
    </source>
</evidence>
<evidence type="ECO:0000313" key="15">
    <source>
        <dbReference type="Proteomes" id="UP000001197"/>
    </source>
</evidence>
<dbReference type="KEGG" id="pan:PODANSg6723"/>
<evidence type="ECO:0000256" key="8">
    <source>
        <dbReference type="ARBA" id="ARBA00023128"/>
    </source>
</evidence>
<dbReference type="PROSITE" id="PS50920">
    <property type="entry name" value="SOLCAR"/>
    <property type="match status" value="3"/>
</dbReference>
<keyword evidence="15" id="KW-1185">Reference proteome</keyword>
<dbReference type="GO" id="GO:0031966">
    <property type="term" value="C:mitochondrial membrane"/>
    <property type="evidence" value="ECO:0007669"/>
    <property type="project" value="UniProtKB-SubCell"/>
</dbReference>
<feature type="repeat" description="Solcar" evidence="10">
    <location>
        <begin position="220"/>
        <end position="323"/>
    </location>
</feature>
<reference evidence="13 15" key="1">
    <citation type="journal article" date="2008" name="Genome Biol.">
        <title>The genome sequence of the model ascomycete fungus Podospora anserina.</title>
        <authorList>
            <person name="Espagne E."/>
            <person name="Lespinet O."/>
            <person name="Malagnac F."/>
            <person name="Da Silva C."/>
            <person name="Jaillon O."/>
            <person name="Porcel B.M."/>
            <person name="Couloux A."/>
            <person name="Aury J.-M."/>
            <person name="Segurens B."/>
            <person name="Poulain J."/>
            <person name="Anthouard V."/>
            <person name="Grossetete S."/>
            <person name="Khalili H."/>
            <person name="Coppin E."/>
            <person name="Dequard-Chablat M."/>
            <person name="Picard M."/>
            <person name="Contamine V."/>
            <person name="Arnaise S."/>
            <person name="Bourdais A."/>
            <person name="Berteaux-Lecellier V."/>
            <person name="Gautheret D."/>
            <person name="de Vries R.P."/>
            <person name="Battaglia E."/>
            <person name="Coutinho P.M."/>
            <person name="Danchin E.G.J."/>
            <person name="Henrissat B."/>
            <person name="El Khoury R."/>
            <person name="Sainsard-Chanet A."/>
            <person name="Boivin A."/>
            <person name="Pinan-Lucarre B."/>
            <person name="Sellem C.H."/>
            <person name="Debuchy R."/>
            <person name="Wincker P."/>
            <person name="Weissenbach J."/>
            <person name="Silar P."/>
        </authorList>
    </citation>
    <scope>NUCLEOTIDE SEQUENCE [LARGE SCALE GENOMIC DNA]</scope>
    <source>
        <strain evidence="15">S / ATCC MYA-4624 / DSM 980 / FGSC 10383</strain>
        <strain evidence="13">S mat+</strain>
    </source>
</reference>
<keyword evidence="3 11" id="KW-0813">Transport</keyword>
<reference evidence="14" key="4">
    <citation type="submission" date="2015-04" db="EMBL/GenBank/DDBJ databases">
        <title>Maintaining two mating types: Structure of the mating type locus and its role in heterokaryosis in Podospora anserina.</title>
        <authorList>
            <person name="Grognet P."/>
            <person name="Bidard F."/>
            <person name="Kuchly C."/>
            <person name="Chan Ho Tong L."/>
            <person name="Coppin E."/>
            <person name="Ait Benkhali J."/>
            <person name="Couloux A."/>
            <person name="Wincker P."/>
            <person name="Debuchy R."/>
            <person name="Silar P."/>
        </authorList>
    </citation>
    <scope>NUCLEOTIDE SEQUENCE</scope>
</reference>
<feature type="compositionally biased region" description="Polar residues" evidence="12">
    <location>
        <begin position="50"/>
        <end position="59"/>
    </location>
</feature>
<evidence type="ECO:0000256" key="1">
    <source>
        <dbReference type="ARBA" id="ARBA00004225"/>
    </source>
</evidence>
<dbReference type="VEuPathDB" id="FungiDB:PODANS_3_8800"/>
<dbReference type="SUPFAM" id="SSF103506">
    <property type="entry name" value="Mitochondrial carrier"/>
    <property type="match status" value="1"/>
</dbReference>
<keyword evidence="9 10" id="KW-0472">Membrane</keyword>
<comment type="subcellular location">
    <subcellularLocation>
        <location evidence="1">Mitochondrion membrane</location>
        <topology evidence="1">Multi-pass membrane protein</topology>
    </subcellularLocation>
</comment>
<feature type="repeat" description="Solcar" evidence="10">
    <location>
        <begin position="111"/>
        <end position="193"/>
    </location>
</feature>
<organism evidence="13">
    <name type="scientific">Podospora anserina (strain S / ATCC MYA-4624 / DSM 980 / FGSC 10383)</name>
    <name type="common">Pleurage anserina</name>
    <dbReference type="NCBI Taxonomy" id="515849"/>
    <lineage>
        <taxon>Eukaryota</taxon>
        <taxon>Fungi</taxon>
        <taxon>Dikarya</taxon>
        <taxon>Ascomycota</taxon>
        <taxon>Pezizomycotina</taxon>
        <taxon>Sordariomycetes</taxon>
        <taxon>Sordariomycetidae</taxon>
        <taxon>Sordariales</taxon>
        <taxon>Podosporaceae</taxon>
        <taxon>Podospora</taxon>
        <taxon>Podospora anserina</taxon>
    </lineage>
</organism>
<dbReference type="EMBL" id="FO904938">
    <property type="protein sequence ID" value="CDP27414.1"/>
    <property type="molecule type" value="Genomic_DNA"/>
</dbReference>
<keyword evidence="5" id="KW-0677">Repeat</keyword>
<evidence type="ECO:0000256" key="4">
    <source>
        <dbReference type="ARBA" id="ARBA00022692"/>
    </source>
</evidence>
<keyword evidence="8" id="KW-0496">Mitochondrion</keyword>
<evidence type="ECO:0000256" key="9">
    <source>
        <dbReference type="ARBA" id="ARBA00023136"/>
    </source>
</evidence>
<dbReference type="eggNOG" id="KOG0758">
    <property type="taxonomic scope" value="Eukaryota"/>
</dbReference>
<keyword evidence="6" id="KW-0999">Mitochondrion inner membrane</keyword>
<evidence type="ECO:0000313" key="13">
    <source>
        <dbReference type="EMBL" id="CAP70820.1"/>
    </source>
</evidence>
<feature type="compositionally biased region" description="Low complexity" evidence="12">
    <location>
        <begin position="39"/>
        <end position="49"/>
    </location>
</feature>
<evidence type="ECO:0000256" key="2">
    <source>
        <dbReference type="ARBA" id="ARBA00006375"/>
    </source>
</evidence>
<dbReference type="InterPro" id="IPR050567">
    <property type="entry name" value="Mitochondrial_Carrier"/>
</dbReference>
<name>B2B1B3_PODAN</name>
<gene>
    <name evidence="13" type="ORF">PODANS_3_8800</name>
</gene>
<proteinExistence type="inferred from homology"/>
<dbReference type="InterPro" id="IPR018108">
    <property type="entry name" value="MCP_transmembrane"/>
</dbReference>
<dbReference type="EMBL" id="CU638743">
    <property type="protein sequence ID" value="CAP70820.1"/>
    <property type="molecule type" value="Genomic_DNA"/>
</dbReference>
<evidence type="ECO:0000256" key="5">
    <source>
        <dbReference type="ARBA" id="ARBA00022737"/>
    </source>
</evidence>
<dbReference type="Pfam" id="PF00153">
    <property type="entry name" value="Mito_carr"/>
    <property type="match status" value="3"/>
</dbReference>
<dbReference type="Gene3D" id="1.50.40.10">
    <property type="entry name" value="Mitochondrial carrier domain"/>
    <property type="match status" value="2"/>
</dbReference>
<keyword evidence="4 10" id="KW-0812">Transmembrane</keyword>
<dbReference type="GeneID" id="6194187"/>